<organism evidence="6 7">
    <name type="scientific">Paenibacillus mucilaginosus (strain KNP414)</name>
    <dbReference type="NCBI Taxonomy" id="1036673"/>
    <lineage>
        <taxon>Bacteria</taxon>
        <taxon>Bacillati</taxon>
        <taxon>Bacillota</taxon>
        <taxon>Bacilli</taxon>
        <taxon>Bacillales</taxon>
        <taxon>Paenibacillaceae</taxon>
        <taxon>Paenibacillus</taxon>
    </lineage>
</organism>
<dbReference type="AlphaFoldDB" id="F8FM66"/>
<keyword evidence="2 4" id="KW-0238">DNA-binding</keyword>
<dbReference type="SUPFAM" id="SSF48498">
    <property type="entry name" value="Tetracyclin repressor-like, C-terminal domain"/>
    <property type="match status" value="1"/>
</dbReference>
<dbReference type="PANTHER" id="PTHR30055:SF234">
    <property type="entry name" value="HTH-TYPE TRANSCRIPTIONAL REGULATOR BETI"/>
    <property type="match status" value="1"/>
</dbReference>
<dbReference type="Gene3D" id="1.10.357.10">
    <property type="entry name" value="Tetracycline Repressor, domain 2"/>
    <property type="match status" value="1"/>
</dbReference>
<feature type="domain" description="HTH tetR-type" evidence="5">
    <location>
        <begin position="6"/>
        <end position="66"/>
    </location>
</feature>
<evidence type="ECO:0000256" key="2">
    <source>
        <dbReference type="ARBA" id="ARBA00023125"/>
    </source>
</evidence>
<dbReference type="Proteomes" id="UP000006620">
    <property type="component" value="Chromosome"/>
</dbReference>
<dbReference type="PANTHER" id="PTHR30055">
    <property type="entry name" value="HTH-TYPE TRANSCRIPTIONAL REGULATOR RUTR"/>
    <property type="match status" value="1"/>
</dbReference>
<dbReference type="InterPro" id="IPR001647">
    <property type="entry name" value="HTH_TetR"/>
</dbReference>
<dbReference type="InterPro" id="IPR023772">
    <property type="entry name" value="DNA-bd_HTH_TetR-type_CS"/>
</dbReference>
<sequence>MARPNLISKAELLQAARICLAEKGIEKTTLKAIADEAKVSQGTVYYHFRTKDQLMLELTQSLCAASWQSQNQHKESGSIEEALQGAKDRCGYDSFYHRLFFTSMAASFQSEPNRERLGAMLREENEQLARLLCSRWDGSPVAGIPLEHWGVLINAMVDGLAVQALLDKDFPKDAVFNSLGRLLHAISGGVNNHEL</sequence>
<evidence type="ECO:0000313" key="6">
    <source>
        <dbReference type="EMBL" id="AEI38874.1"/>
    </source>
</evidence>
<dbReference type="PROSITE" id="PS50977">
    <property type="entry name" value="HTH_TETR_2"/>
    <property type="match status" value="1"/>
</dbReference>
<dbReference type="EMBL" id="CP002869">
    <property type="protein sequence ID" value="AEI38874.1"/>
    <property type="molecule type" value="Genomic_DNA"/>
</dbReference>
<reference evidence="7" key="1">
    <citation type="submission" date="2011-06" db="EMBL/GenBank/DDBJ databases">
        <title>Complete genome sequence of Paenibacillus mucilaginosus KNP414.</title>
        <authorList>
            <person name="Wang J."/>
            <person name="Hu S."/>
            <person name="Hu X."/>
            <person name="Zhang B."/>
            <person name="Dong D."/>
            <person name="Zhang S."/>
            <person name="Zhao K."/>
            <person name="Wu D."/>
        </authorList>
    </citation>
    <scope>NUCLEOTIDE SEQUENCE [LARGE SCALE GENOMIC DNA]</scope>
    <source>
        <strain evidence="7">KNP414</strain>
    </source>
</reference>
<dbReference type="HOGENOM" id="CLU_069356_15_11_9"/>
<accession>F8FM66</accession>
<protein>
    <submittedName>
        <fullName evidence="6">TetR family transcriptional regulator</fullName>
    </submittedName>
</protein>
<dbReference type="GO" id="GO:0003700">
    <property type="term" value="F:DNA-binding transcription factor activity"/>
    <property type="evidence" value="ECO:0007669"/>
    <property type="project" value="TreeGrafter"/>
</dbReference>
<evidence type="ECO:0000313" key="7">
    <source>
        <dbReference type="Proteomes" id="UP000006620"/>
    </source>
</evidence>
<gene>
    <name evidence="6" type="ordered locus">KNP414_00233</name>
</gene>
<name>F8FM66_PAEMK</name>
<evidence type="ECO:0000256" key="1">
    <source>
        <dbReference type="ARBA" id="ARBA00023015"/>
    </source>
</evidence>
<evidence type="ECO:0000256" key="4">
    <source>
        <dbReference type="PROSITE-ProRule" id="PRU00335"/>
    </source>
</evidence>
<dbReference type="RefSeq" id="WP_013914040.1">
    <property type="nucleotide sequence ID" value="NC_015690.1"/>
</dbReference>
<evidence type="ECO:0000256" key="3">
    <source>
        <dbReference type="ARBA" id="ARBA00023163"/>
    </source>
</evidence>
<feature type="DNA-binding region" description="H-T-H motif" evidence="4">
    <location>
        <begin position="29"/>
        <end position="48"/>
    </location>
</feature>
<dbReference type="PRINTS" id="PR00455">
    <property type="entry name" value="HTHTETR"/>
</dbReference>
<dbReference type="PATRIC" id="fig|1036673.3.peg.212"/>
<reference evidence="6 7" key="2">
    <citation type="journal article" date="2013" name="Genome Announc.">
        <title>Genome Sequence of Growth-Improving Paenibacillus mucilaginosus Strain KNP414.</title>
        <authorList>
            <person name="Lu J.J."/>
            <person name="Wang J.F."/>
            <person name="Hu X.F."/>
        </authorList>
    </citation>
    <scope>NUCLEOTIDE SEQUENCE [LARGE SCALE GENOMIC DNA]</scope>
    <source>
        <strain evidence="6 7">KNP414</strain>
    </source>
</reference>
<proteinExistence type="predicted"/>
<dbReference type="Pfam" id="PF00440">
    <property type="entry name" value="TetR_N"/>
    <property type="match status" value="1"/>
</dbReference>
<keyword evidence="1" id="KW-0805">Transcription regulation</keyword>
<dbReference type="SUPFAM" id="SSF46689">
    <property type="entry name" value="Homeodomain-like"/>
    <property type="match status" value="1"/>
</dbReference>
<dbReference type="InterPro" id="IPR036271">
    <property type="entry name" value="Tet_transcr_reg_TetR-rel_C_sf"/>
</dbReference>
<evidence type="ECO:0000259" key="5">
    <source>
        <dbReference type="PROSITE" id="PS50977"/>
    </source>
</evidence>
<dbReference type="PROSITE" id="PS01081">
    <property type="entry name" value="HTH_TETR_1"/>
    <property type="match status" value="1"/>
</dbReference>
<dbReference type="InterPro" id="IPR009057">
    <property type="entry name" value="Homeodomain-like_sf"/>
</dbReference>
<dbReference type="InterPro" id="IPR050109">
    <property type="entry name" value="HTH-type_TetR-like_transc_reg"/>
</dbReference>
<keyword evidence="3" id="KW-0804">Transcription</keyword>
<dbReference type="KEGG" id="pms:KNP414_00233"/>
<dbReference type="GO" id="GO:0000976">
    <property type="term" value="F:transcription cis-regulatory region binding"/>
    <property type="evidence" value="ECO:0007669"/>
    <property type="project" value="TreeGrafter"/>
</dbReference>